<evidence type="ECO:0000256" key="2">
    <source>
        <dbReference type="ARBA" id="ARBA00005312"/>
    </source>
</evidence>
<dbReference type="AlphaFoldDB" id="A0AA38LQQ8"/>
<keyword evidence="16" id="KW-1185">Reference proteome</keyword>
<evidence type="ECO:0000256" key="8">
    <source>
        <dbReference type="ARBA" id="ARBA00022840"/>
    </source>
</evidence>
<dbReference type="NCBIfam" id="NF003483">
    <property type="entry name" value="PRK05159.1"/>
    <property type="match status" value="1"/>
</dbReference>
<dbReference type="FunFam" id="3.30.930.10:FF:000013">
    <property type="entry name" value="Aspartate--tRNA ligase, cytoplasmic"/>
    <property type="match status" value="1"/>
</dbReference>
<feature type="compositionally biased region" description="Low complexity" evidence="13">
    <location>
        <begin position="21"/>
        <end position="39"/>
    </location>
</feature>
<dbReference type="RefSeq" id="XP_052941635.1">
    <property type="nucleotide sequence ID" value="XM_053086429.1"/>
</dbReference>
<dbReference type="GO" id="GO:0005829">
    <property type="term" value="C:cytosol"/>
    <property type="evidence" value="ECO:0007669"/>
    <property type="project" value="TreeGrafter"/>
</dbReference>
<accession>A0AA38LQQ8</accession>
<evidence type="ECO:0000256" key="7">
    <source>
        <dbReference type="ARBA" id="ARBA00022741"/>
    </source>
</evidence>
<keyword evidence="10" id="KW-0030">Aminoacyl-tRNA synthetase</keyword>
<keyword evidence="5" id="KW-0963">Cytoplasm</keyword>
<sequence>MADTAPTQDKSESAPSVQPQAEGGAAAPAPVEEGASAGPTKGELKRRAKEAEKAKKAAEREAREAEEKKKREAQDAMDEAKQNYGKLPMHQSTERNGRTYLKFPTISAENVGKPVVLRARLHNMRPQGAKIVFLTFRQQTQTLQGVLVISGEKDENQVSKQMLKYAQNIPSESIVLVEGTIKAAEVKSCTIQEYEVQIHKLFTVVEAETLPFSIDDASRPESDFQRMETEDIQFSRVSLPTRLDNRVMDLRTPANQAIFRMQSGLCQLFREHLNNNGFTEIHSPKLQGAATESGASVFKVQYFNGTAFLAQSPQLAKQMCIAGDMERVYEIAPVFRAEDSNTHRHMTEFVGLDLEMAIEEHYHEVLDLLDSLFLHIFRGLATTYKHEIDTIKKQFPCDDFLFLEKTLRLTFAEGMAMLREAGATGSDGAPIGEMDDMSTENEKLLGRLVREKYATDYFILDKFPTAIRPFYTMPDPTNPEVSNSYDFFMRGEEILSGAQRVHDPAFLVQRLKEVGIDPKTMEGYVDAFRLGAPPHAGGGIGLERVLMFYLKLGNIRRASLFPRDPKRLMP</sequence>
<dbReference type="InterPro" id="IPR012340">
    <property type="entry name" value="NA-bd_OB-fold"/>
</dbReference>
<keyword evidence="8" id="KW-0067">ATP-binding</keyword>
<evidence type="ECO:0000256" key="9">
    <source>
        <dbReference type="ARBA" id="ARBA00022917"/>
    </source>
</evidence>
<dbReference type="InterPro" id="IPR004365">
    <property type="entry name" value="NA-bd_OB_tRNA"/>
</dbReference>
<keyword evidence="9" id="KW-0648">Protein biosynthesis</keyword>
<dbReference type="Proteomes" id="UP001164286">
    <property type="component" value="Unassembled WGS sequence"/>
</dbReference>
<proteinExistence type="inferred from homology"/>
<dbReference type="GeneID" id="77725630"/>
<comment type="subcellular location">
    <subcellularLocation>
        <location evidence="1">Cytoplasm</location>
    </subcellularLocation>
</comment>
<dbReference type="CDD" id="cd04320">
    <property type="entry name" value="AspRS_cyto_N"/>
    <property type="match status" value="1"/>
</dbReference>
<dbReference type="InterPro" id="IPR006195">
    <property type="entry name" value="aa-tRNA-synth_II"/>
</dbReference>
<dbReference type="GO" id="GO:0006422">
    <property type="term" value="P:aspartyl-tRNA aminoacylation"/>
    <property type="evidence" value="ECO:0007669"/>
    <property type="project" value="InterPro"/>
</dbReference>
<comment type="similarity">
    <text evidence="2">Belongs to the class-II aminoacyl-tRNA synthetase family. Type 2 subfamily.</text>
</comment>
<keyword evidence="7" id="KW-0547">Nucleotide-binding</keyword>
<evidence type="ECO:0000256" key="4">
    <source>
        <dbReference type="ARBA" id="ARBA00018853"/>
    </source>
</evidence>
<feature type="domain" description="Aminoacyl-transfer RNA synthetases class-II family profile" evidence="14">
    <location>
        <begin position="259"/>
        <end position="562"/>
    </location>
</feature>
<evidence type="ECO:0000256" key="13">
    <source>
        <dbReference type="SAM" id="MobiDB-lite"/>
    </source>
</evidence>
<dbReference type="Gene3D" id="2.40.50.140">
    <property type="entry name" value="Nucleic acid-binding proteins"/>
    <property type="match status" value="1"/>
</dbReference>
<dbReference type="GO" id="GO:0003723">
    <property type="term" value="F:RNA binding"/>
    <property type="evidence" value="ECO:0007669"/>
    <property type="project" value="TreeGrafter"/>
</dbReference>
<evidence type="ECO:0000256" key="6">
    <source>
        <dbReference type="ARBA" id="ARBA00022598"/>
    </source>
</evidence>
<dbReference type="Pfam" id="PF00152">
    <property type="entry name" value="tRNA-synt_2"/>
    <property type="match status" value="1"/>
</dbReference>
<dbReference type="Pfam" id="PF01336">
    <property type="entry name" value="tRNA_anti-codon"/>
    <property type="match status" value="1"/>
</dbReference>
<dbReference type="InterPro" id="IPR045864">
    <property type="entry name" value="aa-tRNA-synth_II/BPL/LPL"/>
</dbReference>
<dbReference type="InterPro" id="IPR004523">
    <property type="entry name" value="Asp-tRNA_synthase_2"/>
</dbReference>
<dbReference type="CDD" id="cd00776">
    <property type="entry name" value="AsxRS_core"/>
    <property type="match status" value="1"/>
</dbReference>
<dbReference type="PROSITE" id="PS50862">
    <property type="entry name" value="AA_TRNA_LIGASE_II"/>
    <property type="match status" value="1"/>
</dbReference>
<evidence type="ECO:0000259" key="14">
    <source>
        <dbReference type="PROSITE" id="PS50862"/>
    </source>
</evidence>
<comment type="catalytic activity">
    <reaction evidence="12">
        <text>tRNA(Asp) + L-aspartate + ATP = L-aspartyl-tRNA(Asp) + AMP + diphosphate</text>
        <dbReference type="Rhea" id="RHEA:19649"/>
        <dbReference type="Rhea" id="RHEA-COMP:9660"/>
        <dbReference type="Rhea" id="RHEA-COMP:9678"/>
        <dbReference type="ChEBI" id="CHEBI:29991"/>
        <dbReference type="ChEBI" id="CHEBI:30616"/>
        <dbReference type="ChEBI" id="CHEBI:33019"/>
        <dbReference type="ChEBI" id="CHEBI:78442"/>
        <dbReference type="ChEBI" id="CHEBI:78516"/>
        <dbReference type="ChEBI" id="CHEBI:456215"/>
        <dbReference type="EC" id="6.1.1.12"/>
    </reaction>
</comment>
<dbReference type="HAMAP" id="MF_02075">
    <property type="entry name" value="Asp_tRNA_synth_type2"/>
    <property type="match status" value="1"/>
</dbReference>
<evidence type="ECO:0000256" key="5">
    <source>
        <dbReference type="ARBA" id="ARBA00022490"/>
    </source>
</evidence>
<dbReference type="SUPFAM" id="SSF55681">
    <property type="entry name" value="Class II aaRS and biotin synthetases"/>
    <property type="match status" value="1"/>
</dbReference>
<dbReference type="Gene3D" id="3.30.930.10">
    <property type="entry name" value="Bira Bifunctional Protein, Domain 2"/>
    <property type="match status" value="1"/>
</dbReference>
<dbReference type="PANTHER" id="PTHR43450">
    <property type="entry name" value="ASPARTYL-TRNA SYNTHETASE"/>
    <property type="match status" value="1"/>
</dbReference>
<dbReference type="InterPro" id="IPR002312">
    <property type="entry name" value="Asp/Asn-tRNA-synth_IIb"/>
</dbReference>
<evidence type="ECO:0000256" key="10">
    <source>
        <dbReference type="ARBA" id="ARBA00023146"/>
    </source>
</evidence>
<dbReference type="PANTHER" id="PTHR43450:SF1">
    <property type="entry name" value="ASPARTATE--TRNA LIGASE, CYTOPLASMIC"/>
    <property type="match status" value="1"/>
</dbReference>
<dbReference type="FunFam" id="2.40.50.140:FF:000132">
    <property type="entry name" value="Aspartyl-tRNA synthetase, cytoplasmic"/>
    <property type="match status" value="1"/>
</dbReference>
<evidence type="ECO:0000256" key="1">
    <source>
        <dbReference type="ARBA" id="ARBA00004496"/>
    </source>
</evidence>
<evidence type="ECO:0000313" key="15">
    <source>
        <dbReference type="EMBL" id="KAI9631858.1"/>
    </source>
</evidence>
<evidence type="ECO:0000313" key="16">
    <source>
        <dbReference type="Proteomes" id="UP001164286"/>
    </source>
</evidence>
<dbReference type="GO" id="GO:0004815">
    <property type="term" value="F:aspartate-tRNA ligase activity"/>
    <property type="evidence" value="ECO:0007669"/>
    <property type="project" value="UniProtKB-EC"/>
</dbReference>
<evidence type="ECO:0000256" key="11">
    <source>
        <dbReference type="ARBA" id="ARBA00033155"/>
    </source>
</evidence>
<protein>
    <recommendedName>
        <fullName evidence="4">Aspartate--tRNA ligase, cytoplasmic</fullName>
        <ecNumber evidence="3">6.1.1.12</ecNumber>
    </recommendedName>
    <alternativeName>
        <fullName evidence="11">Aspartyl-tRNA synthetase</fullName>
    </alternativeName>
</protein>
<feature type="compositionally biased region" description="Basic and acidic residues" evidence="13">
    <location>
        <begin position="42"/>
        <end position="81"/>
    </location>
</feature>
<gene>
    <name evidence="15" type="ORF">MKK02DRAFT_21541</name>
</gene>
<dbReference type="NCBIfam" id="TIGR00458">
    <property type="entry name" value="aspS_nondisc"/>
    <property type="match status" value="1"/>
</dbReference>
<keyword evidence="6 15" id="KW-0436">Ligase</keyword>
<name>A0AA38LQQ8_9TREE</name>
<dbReference type="InterPro" id="IPR004364">
    <property type="entry name" value="Aa-tRNA-synt_II"/>
</dbReference>
<reference evidence="15" key="1">
    <citation type="journal article" date="2022" name="G3 (Bethesda)">
        <title>High quality genome of the basidiomycete yeast Dioszegia hungarica PDD-24b-2 isolated from cloud water.</title>
        <authorList>
            <person name="Jarrige D."/>
            <person name="Haridas S."/>
            <person name="Bleykasten-Grosshans C."/>
            <person name="Joly M."/>
            <person name="Nadalig T."/>
            <person name="Sancelme M."/>
            <person name="Vuilleumier S."/>
            <person name="Grigoriev I.V."/>
            <person name="Amato P."/>
            <person name="Bringel F."/>
        </authorList>
    </citation>
    <scope>NUCLEOTIDE SEQUENCE</scope>
    <source>
        <strain evidence="15">PDD-24b-2</strain>
    </source>
</reference>
<comment type="caution">
    <text evidence="15">The sequence shown here is derived from an EMBL/GenBank/DDBJ whole genome shotgun (WGS) entry which is preliminary data.</text>
</comment>
<evidence type="ECO:0000256" key="12">
    <source>
        <dbReference type="ARBA" id="ARBA00047904"/>
    </source>
</evidence>
<dbReference type="GO" id="GO:0005524">
    <property type="term" value="F:ATP binding"/>
    <property type="evidence" value="ECO:0007669"/>
    <property type="project" value="UniProtKB-KW"/>
</dbReference>
<organism evidence="15 16">
    <name type="scientific">Dioszegia hungarica</name>
    <dbReference type="NCBI Taxonomy" id="4972"/>
    <lineage>
        <taxon>Eukaryota</taxon>
        <taxon>Fungi</taxon>
        <taxon>Dikarya</taxon>
        <taxon>Basidiomycota</taxon>
        <taxon>Agaricomycotina</taxon>
        <taxon>Tremellomycetes</taxon>
        <taxon>Tremellales</taxon>
        <taxon>Bulleribasidiaceae</taxon>
        <taxon>Dioszegia</taxon>
    </lineage>
</organism>
<evidence type="ECO:0000256" key="3">
    <source>
        <dbReference type="ARBA" id="ARBA00012841"/>
    </source>
</evidence>
<dbReference type="EMBL" id="JAKWFO010000016">
    <property type="protein sequence ID" value="KAI9631858.1"/>
    <property type="molecule type" value="Genomic_DNA"/>
</dbReference>
<feature type="region of interest" description="Disordered" evidence="13">
    <location>
        <begin position="1"/>
        <end position="95"/>
    </location>
</feature>
<dbReference type="PRINTS" id="PR01042">
    <property type="entry name" value="TRNASYNTHASP"/>
</dbReference>
<dbReference type="SUPFAM" id="SSF50249">
    <property type="entry name" value="Nucleic acid-binding proteins"/>
    <property type="match status" value="1"/>
</dbReference>
<dbReference type="EC" id="6.1.1.12" evidence="3"/>
<feature type="compositionally biased region" description="Polar residues" evidence="13">
    <location>
        <begin position="1"/>
        <end position="19"/>
    </location>
</feature>
<dbReference type="GO" id="GO:0017101">
    <property type="term" value="C:aminoacyl-tRNA synthetase multienzyme complex"/>
    <property type="evidence" value="ECO:0007669"/>
    <property type="project" value="TreeGrafter"/>
</dbReference>